<dbReference type="AlphaFoldDB" id="A0A1X0P5B5"/>
<keyword evidence="1" id="KW-0862">Zinc</keyword>
<dbReference type="Proteomes" id="UP000192257">
    <property type="component" value="Unassembled WGS sequence"/>
</dbReference>
<dbReference type="Gene3D" id="3.30.40.10">
    <property type="entry name" value="Zinc/RING finger domain, C3HC4 (zinc finger)"/>
    <property type="match status" value="1"/>
</dbReference>
<sequence length="478" mass="55443">MSFSKNMLICDIKLRDALASMECVRREILAQNRTFLSIRKDVYFQVLGNRACFSLDELKKHEIVVILQRIYTVFFSQIRGSFYKDDVIQLFLELCHFHKISFGSVKSRDLCFNLIISLFLQYQRKQKLRKTGVYDRARLPSLHNPLPRLVVIYPSFLVKNKSLLNQFLQSPPLFITFPLEDAVIRLRLEASEVNEDPSSCGRLYTCYTCHVSRPQPWYKIEFCKDGEATGVQNTASLEEEGDIRKDFNLCIICAFYFYCLTSNGLSRVINEVPRRFRVSPDTGIYMVHLSSKDDTVIVKFRLKPRGAHPIVWIAKKGMNQPPASWRSKLKFVSSEVRQRSHDGYSTNEDACLICRESLKNGKVVWQAVCGHCVHENCWRKLMLRMMNKCPLCHQKDFLTRGIKLSNNLNEFEVHVKRPDNRKKFVLVIGALISLDGQYHNYTNISACRSLYINHPCSHNFNENEENLINPFHSSLQGG</sequence>
<reference evidence="3 4" key="1">
    <citation type="submission" date="2017-03" db="EMBL/GenBank/DDBJ databases">
        <title>An alternative strategy for trypanosome survival in the mammalian bloodstream revealed through genome and transcriptome analysis of the ubiquitous bovine parasite Trypanosoma (Megatrypanum) theileri.</title>
        <authorList>
            <person name="Kelly S."/>
            <person name="Ivens A."/>
            <person name="Mott A."/>
            <person name="O'Neill E."/>
            <person name="Emms D."/>
            <person name="Macleod O."/>
            <person name="Voorheis P."/>
            <person name="Matthews J."/>
            <person name="Matthews K."/>
            <person name="Carrington M."/>
        </authorList>
    </citation>
    <scope>NUCLEOTIDE SEQUENCE [LARGE SCALE GENOMIC DNA]</scope>
    <source>
        <strain evidence="3">Edinburgh</strain>
    </source>
</reference>
<dbReference type="GeneID" id="39982874"/>
<dbReference type="VEuPathDB" id="TriTrypDB:TM35_000054390"/>
<protein>
    <recommendedName>
        <fullName evidence="2">RING-type domain-containing protein</fullName>
    </recommendedName>
</protein>
<dbReference type="InterPro" id="IPR013083">
    <property type="entry name" value="Znf_RING/FYVE/PHD"/>
</dbReference>
<accession>A0A1X0P5B5</accession>
<name>A0A1X0P5B5_9TRYP</name>
<dbReference type="OrthoDB" id="8062037at2759"/>
<dbReference type="SUPFAM" id="SSF57850">
    <property type="entry name" value="RING/U-box"/>
    <property type="match status" value="1"/>
</dbReference>
<organism evidence="3 4">
    <name type="scientific">Trypanosoma theileri</name>
    <dbReference type="NCBI Taxonomy" id="67003"/>
    <lineage>
        <taxon>Eukaryota</taxon>
        <taxon>Discoba</taxon>
        <taxon>Euglenozoa</taxon>
        <taxon>Kinetoplastea</taxon>
        <taxon>Metakinetoplastina</taxon>
        <taxon>Trypanosomatida</taxon>
        <taxon>Trypanosomatidae</taxon>
        <taxon>Trypanosoma</taxon>
    </lineage>
</organism>
<dbReference type="PROSITE" id="PS50089">
    <property type="entry name" value="ZF_RING_2"/>
    <property type="match status" value="1"/>
</dbReference>
<evidence type="ECO:0000313" key="4">
    <source>
        <dbReference type="Proteomes" id="UP000192257"/>
    </source>
</evidence>
<keyword evidence="1" id="KW-0863">Zinc-finger</keyword>
<keyword evidence="1" id="KW-0479">Metal-binding</keyword>
<dbReference type="GO" id="GO:0008270">
    <property type="term" value="F:zinc ion binding"/>
    <property type="evidence" value="ECO:0007669"/>
    <property type="project" value="UniProtKB-KW"/>
</dbReference>
<dbReference type="EMBL" id="NBCO01000005">
    <property type="protein sequence ID" value="ORC91843.1"/>
    <property type="molecule type" value="Genomic_DNA"/>
</dbReference>
<dbReference type="CDD" id="cd16448">
    <property type="entry name" value="RING-H2"/>
    <property type="match status" value="1"/>
</dbReference>
<dbReference type="InterPro" id="IPR001841">
    <property type="entry name" value="Znf_RING"/>
</dbReference>
<evidence type="ECO:0000259" key="2">
    <source>
        <dbReference type="PROSITE" id="PS50089"/>
    </source>
</evidence>
<proteinExistence type="predicted"/>
<gene>
    <name evidence="3" type="ORF">TM35_000054390</name>
</gene>
<evidence type="ECO:0000313" key="3">
    <source>
        <dbReference type="EMBL" id="ORC91843.1"/>
    </source>
</evidence>
<dbReference type="Pfam" id="PF13923">
    <property type="entry name" value="zf-C3HC4_2"/>
    <property type="match status" value="1"/>
</dbReference>
<evidence type="ECO:0000256" key="1">
    <source>
        <dbReference type="PROSITE-ProRule" id="PRU00175"/>
    </source>
</evidence>
<comment type="caution">
    <text evidence="3">The sequence shown here is derived from an EMBL/GenBank/DDBJ whole genome shotgun (WGS) entry which is preliminary data.</text>
</comment>
<dbReference type="RefSeq" id="XP_028885909.1">
    <property type="nucleotide sequence ID" value="XM_029023094.1"/>
</dbReference>
<keyword evidence="4" id="KW-1185">Reference proteome</keyword>
<feature type="domain" description="RING-type" evidence="2">
    <location>
        <begin position="351"/>
        <end position="393"/>
    </location>
</feature>
<dbReference type="STRING" id="67003.A0A1X0P5B5"/>